<protein>
    <submittedName>
        <fullName evidence="2">Uncharacterized protein</fullName>
    </submittedName>
</protein>
<accession>A1WIT4</accession>
<dbReference type="EMBL" id="CP000542">
    <property type="protein sequence ID" value="ABM57541.1"/>
    <property type="molecule type" value="Genomic_DNA"/>
</dbReference>
<dbReference type="KEGG" id="vei:Veis_1787"/>
<organism evidence="2 3">
    <name type="scientific">Verminephrobacter eiseniae (strain EF01-2)</name>
    <dbReference type="NCBI Taxonomy" id="391735"/>
    <lineage>
        <taxon>Bacteria</taxon>
        <taxon>Pseudomonadati</taxon>
        <taxon>Pseudomonadota</taxon>
        <taxon>Betaproteobacteria</taxon>
        <taxon>Burkholderiales</taxon>
        <taxon>Comamonadaceae</taxon>
        <taxon>Verminephrobacter</taxon>
    </lineage>
</organism>
<feature type="region of interest" description="Disordered" evidence="1">
    <location>
        <begin position="85"/>
        <end position="112"/>
    </location>
</feature>
<dbReference type="STRING" id="391735.Veis_1787"/>
<sequence>MTTNRRVLAARQATLPATLRRKQLHQLEPRGVHREKYGRAWQMRIDGAGAWLRIARATRWRAQALCGLHAFGLWFDEVEVPATAGRGQDAGHCRTRSRRRPLPAQSLRVFPR</sequence>
<dbReference type="HOGENOM" id="CLU_2144802_0_0_4"/>
<keyword evidence="3" id="KW-1185">Reference proteome</keyword>
<evidence type="ECO:0000313" key="3">
    <source>
        <dbReference type="Proteomes" id="UP000000374"/>
    </source>
</evidence>
<proteinExistence type="predicted"/>
<evidence type="ECO:0000256" key="1">
    <source>
        <dbReference type="SAM" id="MobiDB-lite"/>
    </source>
</evidence>
<reference evidence="3" key="1">
    <citation type="submission" date="2006-12" db="EMBL/GenBank/DDBJ databases">
        <title>Complete sequence of chromosome 1 of Verminephrobacter eiseniae EF01-2.</title>
        <authorList>
            <person name="Copeland A."/>
            <person name="Lucas S."/>
            <person name="Lapidus A."/>
            <person name="Barry K."/>
            <person name="Detter J.C."/>
            <person name="Glavina del Rio T."/>
            <person name="Dalin E."/>
            <person name="Tice H."/>
            <person name="Pitluck S."/>
            <person name="Chertkov O."/>
            <person name="Brettin T."/>
            <person name="Bruce D."/>
            <person name="Han C."/>
            <person name="Tapia R."/>
            <person name="Gilna P."/>
            <person name="Schmutz J."/>
            <person name="Larimer F."/>
            <person name="Land M."/>
            <person name="Hauser L."/>
            <person name="Kyrpides N."/>
            <person name="Kim E."/>
            <person name="Stahl D."/>
            <person name="Richardson P."/>
        </authorList>
    </citation>
    <scope>NUCLEOTIDE SEQUENCE [LARGE SCALE GENOMIC DNA]</scope>
    <source>
        <strain evidence="3">EF01-2</strain>
    </source>
</reference>
<evidence type="ECO:0000313" key="2">
    <source>
        <dbReference type="EMBL" id="ABM57541.1"/>
    </source>
</evidence>
<name>A1WIT4_VEREI</name>
<gene>
    <name evidence="2" type="ordered locus">Veis_1787</name>
</gene>
<dbReference type="AlphaFoldDB" id="A1WIT4"/>
<dbReference type="Proteomes" id="UP000000374">
    <property type="component" value="Chromosome"/>
</dbReference>